<name>A0ABQ4EAR6_9ACTN</name>
<gene>
    <name evidence="6" type="ORF">Pen02_63020</name>
</gene>
<evidence type="ECO:0000313" key="6">
    <source>
        <dbReference type="EMBL" id="GIG91366.1"/>
    </source>
</evidence>
<dbReference type="EMBL" id="BONW01000037">
    <property type="protein sequence ID" value="GIG91366.1"/>
    <property type="molecule type" value="Genomic_DNA"/>
</dbReference>
<sequence length="410" mass="46020">MRAEELRNQESGSVPPDASLASVDRPAQLDHPADRPASLDRSADRPASLDHLAERSVAVVHEWFGATGGSENVFRRIAAELPHAERFVLWKDAGVPDPDLRESWLARTPLRRTKAVALPVMPLVWRTLSRQRFDVVVSSSHAFAHTVRLGAPDRTRYLSYVHSPARYLWSPSFDGRGANPLLAPPRRLLQAVDLRLSRHVHSYAANSREVRDRIRRYWRRDAVVVNPPVDTDFFSAAPEPERQQSRDYLLGVGRWIPYKNFDLIIAIAEAARFPLVVAGSGPEEANLRRAAARAGVSVRFEIQPDRERLRQLYWGAKALLFPVHEDFGIIPVEAQACGTPVLGLRRGGLRETVVDGETGLLVDSLTAADYLPLVRRLDELDRSRLPTHAAGFSHHAFSTRVRRWIAEQTA</sequence>
<evidence type="ECO:0000256" key="2">
    <source>
        <dbReference type="ARBA" id="ARBA00022679"/>
    </source>
</evidence>
<organism evidence="6 7">
    <name type="scientific">Plantactinospora endophytica</name>
    <dbReference type="NCBI Taxonomy" id="673535"/>
    <lineage>
        <taxon>Bacteria</taxon>
        <taxon>Bacillati</taxon>
        <taxon>Actinomycetota</taxon>
        <taxon>Actinomycetes</taxon>
        <taxon>Micromonosporales</taxon>
        <taxon>Micromonosporaceae</taxon>
        <taxon>Plantactinospora</taxon>
    </lineage>
</organism>
<keyword evidence="7" id="KW-1185">Reference proteome</keyword>
<dbReference type="InterPro" id="IPR050194">
    <property type="entry name" value="Glycosyltransferase_grp1"/>
</dbReference>
<dbReference type="SUPFAM" id="SSF53756">
    <property type="entry name" value="UDP-Glycosyltransferase/glycogen phosphorylase"/>
    <property type="match status" value="1"/>
</dbReference>
<dbReference type="PANTHER" id="PTHR45947">
    <property type="entry name" value="SULFOQUINOVOSYL TRANSFERASE SQD2"/>
    <property type="match status" value="1"/>
</dbReference>
<feature type="domain" description="Glycosyltransferase subfamily 4-like N-terminal" evidence="5">
    <location>
        <begin position="68"/>
        <end position="232"/>
    </location>
</feature>
<reference evidence="6 7" key="1">
    <citation type="submission" date="2021-01" db="EMBL/GenBank/DDBJ databases">
        <title>Whole genome shotgun sequence of Plantactinospora endophytica NBRC 110450.</title>
        <authorList>
            <person name="Komaki H."/>
            <person name="Tamura T."/>
        </authorList>
    </citation>
    <scope>NUCLEOTIDE SEQUENCE [LARGE SCALE GENOMIC DNA]</scope>
    <source>
        <strain evidence="6 7">NBRC 110450</strain>
    </source>
</reference>
<dbReference type="Gene3D" id="3.40.50.2000">
    <property type="entry name" value="Glycogen Phosphorylase B"/>
    <property type="match status" value="2"/>
</dbReference>
<feature type="domain" description="Glycosyl transferase family 1" evidence="4">
    <location>
        <begin position="242"/>
        <end position="374"/>
    </location>
</feature>
<evidence type="ECO:0000256" key="3">
    <source>
        <dbReference type="SAM" id="MobiDB-lite"/>
    </source>
</evidence>
<keyword evidence="2 6" id="KW-0808">Transferase</keyword>
<evidence type="ECO:0000256" key="1">
    <source>
        <dbReference type="ARBA" id="ARBA00022676"/>
    </source>
</evidence>
<feature type="compositionally biased region" description="Basic and acidic residues" evidence="3">
    <location>
        <begin position="27"/>
        <end position="45"/>
    </location>
</feature>
<accession>A0ABQ4EAR6</accession>
<dbReference type="RefSeq" id="WP_203869756.1">
    <property type="nucleotide sequence ID" value="NZ_BONW01000037.1"/>
</dbReference>
<dbReference type="InterPro" id="IPR028098">
    <property type="entry name" value="Glyco_trans_4-like_N"/>
</dbReference>
<evidence type="ECO:0000259" key="5">
    <source>
        <dbReference type="Pfam" id="PF13439"/>
    </source>
</evidence>
<proteinExistence type="predicted"/>
<dbReference type="InterPro" id="IPR001296">
    <property type="entry name" value="Glyco_trans_1"/>
</dbReference>
<dbReference type="Pfam" id="PF13439">
    <property type="entry name" value="Glyco_transf_4"/>
    <property type="match status" value="1"/>
</dbReference>
<evidence type="ECO:0000259" key="4">
    <source>
        <dbReference type="Pfam" id="PF00534"/>
    </source>
</evidence>
<dbReference type="GO" id="GO:0016740">
    <property type="term" value="F:transferase activity"/>
    <property type="evidence" value="ECO:0007669"/>
    <property type="project" value="UniProtKB-KW"/>
</dbReference>
<dbReference type="Proteomes" id="UP000646749">
    <property type="component" value="Unassembled WGS sequence"/>
</dbReference>
<dbReference type="PANTHER" id="PTHR45947:SF3">
    <property type="entry name" value="SULFOQUINOVOSYL TRANSFERASE SQD2"/>
    <property type="match status" value="1"/>
</dbReference>
<evidence type="ECO:0000313" key="7">
    <source>
        <dbReference type="Proteomes" id="UP000646749"/>
    </source>
</evidence>
<dbReference type="Pfam" id="PF00534">
    <property type="entry name" value="Glycos_transf_1"/>
    <property type="match status" value="1"/>
</dbReference>
<protein>
    <submittedName>
        <fullName evidence="6">Glycosyl transferase</fullName>
    </submittedName>
</protein>
<comment type="caution">
    <text evidence="6">The sequence shown here is derived from an EMBL/GenBank/DDBJ whole genome shotgun (WGS) entry which is preliminary data.</text>
</comment>
<keyword evidence="1" id="KW-0328">Glycosyltransferase</keyword>
<feature type="region of interest" description="Disordered" evidence="3">
    <location>
        <begin position="1"/>
        <end position="45"/>
    </location>
</feature>